<dbReference type="RefSeq" id="WP_213139841.1">
    <property type="nucleotide sequence ID" value="NZ_JAGYPE020000004.1"/>
</dbReference>
<dbReference type="EMBL" id="JAGYPE010000001">
    <property type="protein sequence ID" value="MBS4179784.1"/>
    <property type="molecule type" value="Genomic_DNA"/>
</dbReference>
<dbReference type="EMBL" id="JAGYPE020000004">
    <property type="protein sequence ID" value="MCH6264619.1"/>
    <property type="molecule type" value="Genomic_DNA"/>
</dbReference>
<dbReference type="Proteomes" id="UP000677265">
    <property type="component" value="Unassembled WGS sequence"/>
</dbReference>
<accession>A0A942Y6U4</accession>
<protein>
    <submittedName>
        <fullName evidence="1">Uncharacterized protein</fullName>
    </submittedName>
</protein>
<dbReference type="AlphaFoldDB" id="A0A942Y6U4"/>
<organism evidence="1">
    <name type="scientific">Neobacillus citreus</name>
    <dbReference type="NCBI Taxonomy" id="2833578"/>
    <lineage>
        <taxon>Bacteria</taxon>
        <taxon>Bacillati</taxon>
        <taxon>Bacillota</taxon>
        <taxon>Bacilli</taxon>
        <taxon>Bacillales</taxon>
        <taxon>Bacillaceae</taxon>
        <taxon>Neobacillus</taxon>
    </lineage>
</organism>
<keyword evidence="3" id="KW-1185">Reference proteome</keyword>
<evidence type="ECO:0000313" key="3">
    <source>
        <dbReference type="Proteomes" id="UP000677265"/>
    </source>
</evidence>
<evidence type="ECO:0000313" key="2">
    <source>
        <dbReference type="EMBL" id="MCH6264619.1"/>
    </source>
</evidence>
<comment type="caution">
    <text evidence="1">The sequence shown here is derived from an EMBL/GenBank/DDBJ whole genome shotgun (WGS) entry which is preliminary data.</text>
</comment>
<evidence type="ECO:0000313" key="1">
    <source>
        <dbReference type="EMBL" id="MBS4179784.1"/>
    </source>
</evidence>
<name>A0A942Y6U4_9BACI</name>
<sequence>MANYRENIQKAYEIRKGVTKFIREAVEEIRTEKSKIENNINLSYEGKKEATKKLQDKYEKGFLTIMKQKEDEVNALIDEAKVNAENVLTATLPPVSNTQQKLFDMTLKNVEGKVTFALGTNQAFAALDELMQAVNEPLLAQQALDKFLPLSMTALSLAADTERPAVKQRLGKIYEQLDARAQVEGAGEAREALQTINAMKGAGYVTGYVQDAVKEISMDSYNYVNRPNEYFAAKGE</sequence>
<gene>
    <name evidence="1" type="ORF">KHB02_00140</name>
    <name evidence="2" type="ORF">KHB02_003665</name>
</gene>
<proteinExistence type="predicted"/>
<reference evidence="1" key="1">
    <citation type="submission" date="2021-05" db="EMBL/GenBank/DDBJ databases">
        <title>Novel Bacillus species.</title>
        <authorList>
            <person name="Liu G."/>
        </authorList>
    </citation>
    <scope>NUCLEOTIDE SEQUENCE</scope>
    <source>
        <strain evidence="1 3">FJAT-50051</strain>
    </source>
</reference>